<evidence type="ECO:0000256" key="4">
    <source>
        <dbReference type="ARBA" id="ARBA00022475"/>
    </source>
</evidence>
<dbReference type="EMBL" id="CP015243">
    <property type="protein sequence ID" value="ANF58490.1"/>
    <property type="molecule type" value="Genomic_DNA"/>
</dbReference>
<dbReference type="PANTHER" id="PTHR30269">
    <property type="entry name" value="TRANSMEMBRANE PROTEIN YFCA"/>
    <property type="match status" value="1"/>
</dbReference>
<feature type="transmembrane region" description="Helical" evidence="8">
    <location>
        <begin position="81"/>
        <end position="98"/>
    </location>
</feature>
<accession>A0A172YGS7</accession>
<name>A0A172YGS7_9GAMM</name>
<dbReference type="GO" id="GO:0005886">
    <property type="term" value="C:plasma membrane"/>
    <property type="evidence" value="ECO:0007669"/>
    <property type="project" value="UniProtKB-SubCell"/>
</dbReference>
<feature type="transmembrane region" description="Helical" evidence="8">
    <location>
        <begin position="232"/>
        <end position="250"/>
    </location>
</feature>
<sequence>MELALDWQLILLLGGVALVAGFIDTLAGGGGLITVPTLMLVQIPPINAIATNKLQGSFGTLISTLTLWRRGHIDPAKLKRPFIWSLAGSAIGAVLVQWVDASALEILVPVVLTLIALYFLLAPGAGSIERKPRIGERLHRRLVIPLIGFYDGFFGPGTGSFFSLSEVALRGRDLVTATATAKALNLASNLASLVIFILGGKVLWLVGAVMVVGQFVGAYLGARAVVSGGARLIRPVIVLVCLAMLGRYAWQNGLLPPWF</sequence>
<proteinExistence type="inferred from homology"/>
<feature type="transmembrane region" description="Helical" evidence="8">
    <location>
        <begin position="142"/>
        <end position="164"/>
    </location>
</feature>
<dbReference type="KEGG" id="haa:A5892_14245"/>
<keyword evidence="6 8" id="KW-1133">Transmembrane helix</keyword>
<feature type="transmembrane region" description="Helical" evidence="8">
    <location>
        <begin position="193"/>
        <end position="220"/>
    </location>
</feature>
<dbReference type="InterPro" id="IPR002781">
    <property type="entry name" value="TM_pro_TauE-like"/>
</dbReference>
<comment type="subcellular location">
    <subcellularLocation>
        <location evidence="1 8">Cell membrane</location>
        <topology evidence="1 8">Multi-pass membrane protein</topology>
    </subcellularLocation>
</comment>
<dbReference type="InterPro" id="IPR052017">
    <property type="entry name" value="TSUP"/>
</dbReference>
<dbReference type="RefSeq" id="WP_064123361.1">
    <property type="nucleotide sequence ID" value="NZ_CP015243.1"/>
</dbReference>
<evidence type="ECO:0000313" key="10">
    <source>
        <dbReference type="Proteomes" id="UP000077875"/>
    </source>
</evidence>
<feature type="transmembrane region" description="Helical" evidence="8">
    <location>
        <begin position="9"/>
        <end position="33"/>
    </location>
</feature>
<evidence type="ECO:0000256" key="7">
    <source>
        <dbReference type="ARBA" id="ARBA00023136"/>
    </source>
</evidence>
<evidence type="ECO:0000256" key="2">
    <source>
        <dbReference type="ARBA" id="ARBA00009142"/>
    </source>
</evidence>
<evidence type="ECO:0000256" key="6">
    <source>
        <dbReference type="ARBA" id="ARBA00022989"/>
    </source>
</evidence>
<dbReference type="Proteomes" id="UP000077875">
    <property type="component" value="Chromosome"/>
</dbReference>
<dbReference type="Pfam" id="PF01925">
    <property type="entry name" value="TauE"/>
    <property type="match status" value="1"/>
</dbReference>
<evidence type="ECO:0000256" key="1">
    <source>
        <dbReference type="ARBA" id="ARBA00004651"/>
    </source>
</evidence>
<protein>
    <recommendedName>
        <fullName evidence="8">Probable membrane transporter protein</fullName>
    </recommendedName>
</protein>
<keyword evidence="5 8" id="KW-0812">Transmembrane</keyword>
<keyword evidence="4 8" id="KW-1003">Cell membrane</keyword>
<keyword evidence="7 8" id="KW-0472">Membrane</keyword>
<evidence type="ECO:0000256" key="5">
    <source>
        <dbReference type="ARBA" id="ARBA00022692"/>
    </source>
</evidence>
<gene>
    <name evidence="9" type="ORF">A5892_14245</name>
</gene>
<feature type="transmembrane region" description="Helical" evidence="8">
    <location>
        <begin position="104"/>
        <end position="121"/>
    </location>
</feature>
<organism evidence="9 10">
    <name type="scientific">Halotalea alkalilenta</name>
    <dbReference type="NCBI Taxonomy" id="376489"/>
    <lineage>
        <taxon>Bacteria</taxon>
        <taxon>Pseudomonadati</taxon>
        <taxon>Pseudomonadota</taxon>
        <taxon>Gammaproteobacteria</taxon>
        <taxon>Oceanospirillales</taxon>
        <taxon>Halomonadaceae</taxon>
        <taxon>Halotalea</taxon>
    </lineage>
</organism>
<keyword evidence="10" id="KW-1185">Reference proteome</keyword>
<dbReference type="STRING" id="376489.A5892_14245"/>
<dbReference type="PANTHER" id="PTHR30269:SF0">
    <property type="entry name" value="MEMBRANE TRANSPORTER PROTEIN YFCA-RELATED"/>
    <property type="match status" value="1"/>
</dbReference>
<keyword evidence="3" id="KW-0813">Transport</keyword>
<evidence type="ECO:0000256" key="3">
    <source>
        <dbReference type="ARBA" id="ARBA00022448"/>
    </source>
</evidence>
<reference evidence="9 10" key="1">
    <citation type="submission" date="2016-04" db="EMBL/GenBank/DDBJ databases">
        <title>Complete Genome Sequence of Halotalea alkalilenta IHB B 13600.</title>
        <authorList>
            <person name="Swarnkar M.K."/>
            <person name="Sharma A."/>
            <person name="Kaushal K."/>
            <person name="Soni R."/>
            <person name="Rana S."/>
            <person name="Singh A.K."/>
            <person name="Gulati A."/>
        </authorList>
    </citation>
    <scope>NUCLEOTIDE SEQUENCE [LARGE SCALE GENOMIC DNA]</scope>
    <source>
        <strain evidence="9 10">IHB B 13600</strain>
    </source>
</reference>
<dbReference type="AlphaFoldDB" id="A0A172YGS7"/>
<evidence type="ECO:0000313" key="9">
    <source>
        <dbReference type="EMBL" id="ANF58490.1"/>
    </source>
</evidence>
<comment type="similarity">
    <text evidence="2 8">Belongs to the 4-toluene sulfonate uptake permease (TSUP) (TC 2.A.102) family.</text>
</comment>
<evidence type="ECO:0000256" key="8">
    <source>
        <dbReference type="RuleBase" id="RU363041"/>
    </source>
</evidence>